<dbReference type="PANTHER" id="PTHR32196:SF71">
    <property type="entry name" value="AUTOINDUCER 2 IMPORT SYSTEM PERMEASE PROTEIN LSRD"/>
    <property type="match status" value="1"/>
</dbReference>
<comment type="subunit">
    <text evidence="3">The complex is composed of two ATP-binding proteins (LsrA), two transmembrane proteins (LsrC and LsrD) and a solute-binding protein (LsrB).</text>
</comment>
<gene>
    <name evidence="13" type="ORF">HZU72_21570</name>
</gene>
<keyword evidence="14" id="KW-1185">Reference proteome</keyword>
<evidence type="ECO:0000256" key="11">
    <source>
        <dbReference type="ARBA" id="ARBA00039381"/>
    </source>
</evidence>
<feature type="transmembrane region" description="Helical" evidence="12">
    <location>
        <begin position="257"/>
        <end position="274"/>
    </location>
</feature>
<comment type="caution">
    <text evidence="13">The sequence shown here is derived from an EMBL/GenBank/DDBJ whole genome shotgun (WGS) entry which is preliminary data.</text>
</comment>
<dbReference type="Proteomes" id="UP000520876">
    <property type="component" value="Unassembled WGS sequence"/>
</dbReference>
<evidence type="ECO:0000256" key="10">
    <source>
        <dbReference type="ARBA" id="ARBA00025439"/>
    </source>
</evidence>
<name>A0A7Z0NBV6_9GAMM</name>
<comment type="similarity">
    <text evidence="2">Belongs to the binding-protein-dependent transport system permease family. AraH/RbsC subfamily.</text>
</comment>
<dbReference type="GO" id="GO:0022857">
    <property type="term" value="F:transmembrane transporter activity"/>
    <property type="evidence" value="ECO:0007669"/>
    <property type="project" value="InterPro"/>
</dbReference>
<evidence type="ECO:0000313" key="13">
    <source>
        <dbReference type="EMBL" id="NYT74981.1"/>
    </source>
</evidence>
<keyword evidence="9 12" id="KW-0472">Membrane</keyword>
<dbReference type="AlphaFoldDB" id="A0A7Z0NBV6"/>
<comment type="subcellular location">
    <subcellularLocation>
        <location evidence="1">Cell inner membrane</location>
        <topology evidence="1">Multi-pass membrane protein</topology>
    </subcellularLocation>
</comment>
<comment type="function">
    <text evidence="10">Part of the ABC transporter complex LsrABCD involved in autoinducer 2 (AI-2) import. Probably responsible for the translocation of the substrate across the membrane.</text>
</comment>
<dbReference type="CDD" id="cd06579">
    <property type="entry name" value="TM_PBP1_transp_AraH_like"/>
    <property type="match status" value="1"/>
</dbReference>
<evidence type="ECO:0000256" key="2">
    <source>
        <dbReference type="ARBA" id="ARBA00007942"/>
    </source>
</evidence>
<feature type="transmembrane region" description="Helical" evidence="12">
    <location>
        <begin position="173"/>
        <end position="193"/>
    </location>
</feature>
<feature type="transmembrane region" description="Helical" evidence="12">
    <location>
        <begin position="105"/>
        <end position="128"/>
    </location>
</feature>
<feature type="transmembrane region" description="Helical" evidence="12">
    <location>
        <begin position="135"/>
        <end position="153"/>
    </location>
</feature>
<evidence type="ECO:0000313" key="14">
    <source>
        <dbReference type="Proteomes" id="UP000520876"/>
    </source>
</evidence>
<dbReference type="RefSeq" id="WP_180095785.1">
    <property type="nucleotide sequence ID" value="NZ_JACCGK010000025.1"/>
</dbReference>
<feature type="transmembrane region" description="Helical" evidence="12">
    <location>
        <begin position="225"/>
        <end position="245"/>
    </location>
</feature>
<evidence type="ECO:0000256" key="9">
    <source>
        <dbReference type="ARBA" id="ARBA00023136"/>
    </source>
</evidence>
<keyword evidence="8 12" id="KW-1133">Transmembrane helix</keyword>
<dbReference type="PANTHER" id="PTHR32196">
    <property type="entry name" value="ABC TRANSPORTER PERMEASE PROTEIN YPHD-RELATED-RELATED"/>
    <property type="match status" value="1"/>
</dbReference>
<reference evidence="13 14" key="1">
    <citation type="submission" date="2020-07" db="EMBL/GenBank/DDBJ databases">
        <title>Halomonas sp. QX-2 draft genome sequence.</title>
        <authorList>
            <person name="Qiu X."/>
        </authorList>
    </citation>
    <scope>NUCLEOTIDE SEQUENCE [LARGE SCALE GENOMIC DNA]</scope>
    <source>
        <strain evidence="13 14">QX-2</strain>
    </source>
</reference>
<proteinExistence type="inferred from homology"/>
<evidence type="ECO:0000256" key="7">
    <source>
        <dbReference type="ARBA" id="ARBA00022692"/>
    </source>
</evidence>
<evidence type="ECO:0000256" key="5">
    <source>
        <dbReference type="ARBA" id="ARBA00022475"/>
    </source>
</evidence>
<keyword evidence="4" id="KW-0813">Transport</keyword>
<dbReference type="EMBL" id="JACCGK010000025">
    <property type="protein sequence ID" value="NYT74981.1"/>
    <property type="molecule type" value="Genomic_DNA"/>
</dbReference>
<dbReference type="GO" id="GO:0005886">
    <property type="term" value="C:plasma membrane"/>
    <property type="evidence" value="ECO:0007669"/>
    <property type="project" value="UniProtKB-SubCell"/>
</dbReference>
<keyword evidence="7 12" id="KW-0812">Transmembrane</keyword>
<dbReference type="InterPro" id="IPR001851">
    <property type="entry name" value="ABC_transp_permease"/>
</dbReference>
<feature type="transmembrane region" description="Helical" evidence="12">
    <location>
        <begin position="55"/>
        <end position="74"/>
    </location>
</feature>
<evidence type="ECO:0000256" key="1">
    <source>
        <dbReference type="ARBA" id="ARBA00004429"/>
    </source>
</evidence>
<evidence type="ECO:0000256" key="4">
    <source>
        <dbReference type="ARBA" id="ARBA00022448"/>
    </source>
</evidence>
<evidence type="ECO:0000256" key="8">
    <source>
        <dbReference type="ARBA" id="ARBA00022989"/>
    </source>
</evidence>
<accession>A0A7Z0NBV6</accession>
<sequence length="337" mass="35201">MNQSYSTADKQDTRQAQRFSSTSIAVLTIYSLVVLMIFGSRLVSPSLGGLSQLMTVLYLSSFLVICAFGQGLVIMVRGLDLSVASMITLGGVLSTTFMQGTNEGLYFIIPGILLISALVGGISGFGITRLSIPPFIMTMAMGLIVYSVCLGFTEGTPRGFPAPILNAFMQSKVFGVALPILLMLILIVIFTTLQSYSAFGRKLNAVGNNPDAANIAGITVKRMTISAYAISAACSALAGVLLAAYANGATLRMGDDYLLPSIAAVVVGGSSILGGRGNFLGTVGGALLLTTLSSMLSALGVGQGWKTVLEGVVILVALLMLREQVFASLQSMFKRSS</sequence>
<dbReference type="Pfam" id="PF02653">
    <property type="entry name" value="BPD_transp_2"/>
    <property type="match status" value="1"/>
</dbReference>
<feature type="transmembrane region" description="Helical" evidence="12">
    <location>
        <begin position="21"/>
        <end position="43"/>
    </location>
</feature>
<protein>
    <recommendedName>
        <fullName evidence="11">Autoinducer 2 import system permease protein LsrD</fullName>
    </recommendedName>
</protein>
<keyword evidence="5" id="KW-1003">Cell membrane</keyword>
<evidence type="ECO:0000256" key="3">
    <source>
        <dbReference type="ARBA" id="ARBA00011262"/>
    </source>
</evidence>
<evidence type="ECO:0000256" key="12">
    <source>
        <dbReference type="SAM" id="Phobius"/>
    </source>
</evidence>
<organism evidence="13 14">
    <name type="scientific">Vreelandella sedimenti</name>
    <dbReference type="NCBI Taxonomy" id="2729618"/>
    <lineage>
        <taxon>Bacteria</taxon>
        <taxon>Pseudomonadati</taxon>
        <taxon>Pseudomonadota</taxon>
        <taxon>Gammaproteobacteria</taxon>
        <taxon>Oceanospirillales</taxon>
        <taxon>Halomonadaceae</taxon>
        <taxon>Vreelandella</taxon>
    </lineage>
</organism>
<keyword evidence="6" id="KW-0997">Cell inner membrane</keyword>
<evidence type="ECO:0000256" key="6">
    <source>
        <dbReference type="ARBA" id="ARBA00022519"/>
    </source>
</evidence>